<gene>
    <name evidence="1" type="ORF">GLOINDRAFT_5688</name>
</gene>
<name>U9T568_RHIID</name>
<evidence type="ECO:0000313" key="1">
    <source>
        <dbReference type="EMBL" id="ESA03300.1"/>
    </source>
</evidence>
<protein>
    <submittedName>
        <fullName evidence="1">Uncharacterized protein</fullName>
    </submittedName>
</protein>
<dbReference type="EMBL" id="KI295124">
    <property type="protein sequence ID" value="ESA03300.1"/>
    <property type="molecule type" value="Genomic_DNA"/>
</dbReference>
<organism evidence="1">
    <name type="scientific">Rhizophagus irregularis (strain DAOM 181602 / DAOM 197198 / MUCL 43194)</name>
    <name type="common">Arbuscular mycorrhizal fungus</name>
    <name type="synonym">Glomus intraradices</name>
    <dbReference type="NCBI Taxonomy" id="747089"/>
    <lineage>
        <taxon>Eukaryota</taxon>
        <taxon>Fungi</taxon>
        <taxon>Fungi incertae sedis</taxon>
        <taxon>Mucoromycota</taxon>
        <taxon>Glomeromycotina</taxon>
        <taxon>Glomeromycetes</taxon>
        <taxon>Glomerales</taxon>
        <taxon>Glomeraceae</taxon>
        <taxon>Rhizophagus</taxon>
    </lineage>
</organism>
<dbReference type="AlphaFoldDB" id="U9T568"/>
<reference evidence="1" key="1">
    <citation type="submission" date="2013-07" db="EMBL/GenBank/DDBJ databases">
        <title>The genome of an arbuscular mycorrhizal fungus provides insights into the evolution of the oldest plant symbiosis.</title>
        <authorList>
            <consortium name="DOE Joint Genome Institute"/>
            <person name="Tisserant E."/>
            <person name="Malbreil M."/>
            <person name="Kuo A."/>
            <person name="Kohler A."/>
            <person name="Symeonidi A."/>
            <person name="Balestrini R."/>
            <person name="Charron P."/>
            <person name="Duensing N."/>
            <person name="Frei-dit-Frey N."/>
            <person name="Gianinazzi-Pearson V."/>
            <person name="Gilbert B."/>
            <person name="Handa Y."/>
            <person name="Hijri M."/>
            <person name="Kaul R."/>
            <person name="Kawaguchi M."/>
            <person name="Krajinski F."/>
            <person name="Lammers P."/>
            <person name="Lapierre D."/>
            <person name="Masclaux F.G."/>
            <person name="Murat C."/>
            <person name="Morin E."/>
            <person name="Ndikumana S."/>
            <person name="Pagni M."/>
            <person name="Petitpierre D."/>
            <person name="Requena N."/>
            <person name="Rosikiewicz P."/>
            <person name="Riley R."/>
            <person name="Saito K."/>
            <person name="San Clemente H."/>
            <person name="Shapiro H."/>
            <person name="van Tuinen D."/>
            <person name="Becard G."/>
            <person name="Bonfante P."/>
            <person name="Paszkowski U."/>
            <person name="Shachar-Hill Y."/>
            <person name="Young J.P."/>
            <person name="Sanders I.R."/>
            <person name="Henrissat B."/>
            <person name="Rensing S.A."/>
            <person name="Grigoriev I.V."/>
            <person name="Corradi N."/>
            <person name="Roux C."/>
            <person name="Martin F."/>
        </authorList>
    </citation>
    <scope>NUCLEOTIDE SEQUENCE</scope>
    <source>
        <strain evidence="1">DAOM 197198</strain>
    </source>
</reference>
<proteinExistence type="predicted"/>
<dbReference type="HOGENOM" id="CLU_1982754_0_0_1"/>
<sequence length="126" mass="14056">MEKPNSCADYGIPGSSKFTNEISRHAQNEIKKSTINVEHNVVRQARGRTPKWFDTLLGLVQQSSQLKDLCKISVESSNSESESGMDRGISINIQAIKDDKKSSIHRWQKKGVCVYTAGPYVSNRAD</sequence>
<accession>U9T568</accession>